<gene>
    <name evidence="3" type="ORF">AB1471_12740</name>
</gene>
<evidence type="ECO:0000313" key="4">
    <source>
        <dbReference type="Proteomes" id="UP001556040"/>
    </source>
</evidence>
<dbReference type="SMART" id="SM00530">
    <property type="entry name" value="HTH_XRE"/>
    <property type="match status" value="1"/>
</dbReference>
<organism evidence="3 4">
    <name type="scientific">Jeotgalibacillus marinus</name>
    <dbReference type="NCBI Taxonomy" id="86667"/>
    <lineage>
        <taxon>Bacteria</taxon>
        <taxon>Bacillati</taxon>
        <taxon>Bacillota</taxon>
        <taxon>Bacilli</taxon>
        <taxon>Bacillales</taxon>
        <taxon>Caryophanaceae</taxon>
        <taxon>Jeotgalibacillus</taxon>
    </lineage>
</organism>
<keyword evidence="4" id="KW-1185">Reference proteome</keyword>
<dbReference type="InterPro" id="IPR010982">
    <property type="entry name" value="Lambda_DNA-bd_dom_sf"/>
</dbReference>
<dbReference type="Pfam" id="PF07883">
    <property type="entry name" value="Cupin_2"/>
    <property type="match status" value="1"/>
</dbReference>
<evidence type="ECO:0000256" key="1">
    <source>
        <dbReference type="ARBA" id="ARBA00023125"/>
    </source>
</evidence>
<dbReference type="CDD" id="cd00093">
    <property type="entry name" value="HTH_XRE"/>
    <property type="match status" value="1"/>
</dbReference>
<dbReference type="CDD" id="cd02209">
    <property type="entry name" value="cupin_XRE_C"/>
    <property type="match status" value="1"/>
</dbReference>
<dbReference type="Pfam" id="PF01381">
    <property type="entry name" value="HTH_3"/>
    <property type="match status" value="1"/>
</dbReference>
<dbReference type="InterPro" id="IPR050807">
    <property type="entry name" value="TransReg_Diox_bact_type"/>
</dbReference>
<dbReference type="PROSITE" id="PS50943">
    <property type="entry name" value="HTH_CROC1"/>
    <property type="match status" value="1"/>
</dbReference>
<keyword evidence="1" id="KW-0238">DNA-binding</keyword>
<dbReference type="EMBL" id="JBFMIA010000013">
    <property type="protein sequence ID" value="MEW9502657.1"/>
    <property type="molecule type" value="Genomic_DNA"/>
</dbReference>
<feature type="domain" description="HTH cro/C1-type" evidence="2">
    <location>
        <begin position="8"/>
        <end position="62"/>
    </location>
</feature>
<dbReference type="InterPro" id="IPR013096">
    <property type="entry name" value="Cupin_2"/>
</dbReference>
<dbReference type="Proteomes" id="UP001556040">
    <property type="component" value="Unassembled WGS sequence"/>
</dbReference>
<dbReference type="PANTHER" id="PTHR46797">
    <property type="entry name" value="HTH-TYPE TRANSCRIPTIONAL REGULATOR"/>
    <property type="match status" value="1"/>
</dbReference>
<accession>A0ABV3Q5P3</accession>
<reference evidence="3 4" key="1">
    <citation type="journal article" date="1979" name="Int. J. Syst. Evol. Microbiol.">
        <title>Bacillus globisporus subsp. marinus subsp. nov.</title>
        <authorList>
            <person name="Liu H."/>
        </authorList>
    </citation>
    <scope>NUCLEOTIDE SEQUENCE [LARGE SCALE GENOMIC DNA]</scope>
    <source>
        <strain evidence="3 4">DSM 1297</strain>
    </source>
</reference>
<evidence type="ECO:0000313" key="3">
    <source>
        <dbReference type="EMBL" id="MEW9502657.1"/>
    </source>
</evidence>
<dbReference type="PANTHER" id="PTHR46797:SF25">
    <property type="entry name" value="TRANSCRIPTIONAL REGULATOR"/>
    <property type="match status" value="1"/>
</dbReference>
<proteinExistence type="predicted"/>
<dbReference type="InterPro" id="IPR001387">
    <property type="entry name" value="Cro/C1-type_HTH"/>
</dbReference>
<name>A0ABV3Q5P3_9BACL</name>
<dbReference type="Gene3D" id="1.10.260.40">
    <property type="entry name" value="lambda repressor-like DNA-binding domains"/>
    <property type="match status" value="1"/>
</dbReference>
<evidence type="ECO:0000259" key="2">
    <source>
        <dbReference type="PROSITE" id="PS50943"/>
    </source>
</evidence>
<dbReference type="Gene3D" id="2.60.120.10">
    <property type="entry name" value="Jelly Rolls"/>
    <property type="match status" value="1"/>
</dbReference>
<sequence length="177" mass="20198">MDKIGDLIKQLRIERKMTLKQVSEKTGLSISFLSQVELSKSSITLQSLSKISDALGVSRSYFFTEQYQPTEIFRSKNESEINFRKSNFTYQSLSGNVSNPVFEPMFVILLPDKENVTINTHGGQEFVYVLEGTLTVLIGETETELENGDSFHIDSSKPHTWFNRTSEPVKLLYVYSH</sequence>
<comment type="caution">
    <text evidence="3">The sequence shown here is derived from an EMBL/GenBank/DDBJ whole genome shotgun (WGS) entry which is preliminary data.</text>
</comment>
<dbReference type="SUPFAM" id="SSF51182">
    <property type="entry name" value="RmlC-like cupins"/>
    <property type="match status" value="1"/>
</dbReference>
<dbReference type="RefSeq" id="WP_367780148.1">
    <property type="nucleotide sequence ID" value="NZ_JBFMIA010000013.1"/>
</dbReference>
<protein>
    <submittedName>
        <fullName evidence="3">XRE family transcriptional regulator</fullName>
    </submittedName>
</protein>
<dbReference type="SUPFAM" id="SSF47413">
    <property type="entry name" value="lambda repressor-like DNA-binding domains"/>
    <property type="match status" value="1"/>
</dbReference>
<dbReference type="InterPro" id="IPR011051">
    <property type="entry name" value="RmlC_Cupin_sf"/>
</dbReference>
<dbReference type="InterPro" id="IPR014710">
    <property type="entry name" value="RmlC-like_jellyroll"/>
</dbReference>